<dbReference type="Proteomes" id="UP000265354">
    <property type="component" value="Unassembled WGS sequence"/>
</dbReference>
<evidence type="ECO:0000256" key="1">
    <source>
        <dbReference type="SAM" id="Phobius"/>
    </source>
</evidence>
<feature type="transmembrane region" description="Helical" evidence="1">
    <location>
        <begin position="43"/>
        <end position="67"/>
    </location>
</feature>
<evidence type="ECO:0000313" key="4">
    <source>
        <dbReference type="Proteomes" id="UP000245051"/>
    </source>
</evidence>
<evidence type="ECO:0000313" key="3">
    <source>
        <dbReference type="EMBL" id="GBQ00333.1"/>
    </source>
</evidence>
<name>A0A2S1Z483_9ACTN</name>
<keyword evidence="1" id="KW-1133">Transmembrane helix</keyword>
<feature type="transmembrane region" description="Helical" evidence="1">
    <location>
        <begin position="214"/>
        <end position="232"/>
    </location>
</feature>
<feature type="transmembrane region" description="Helical" evidence="1">
    <location>
        <begin position="185"/>
        <end position="207"/>
    </location>
</feature>
<dbReference type="AlphaFoldDB" id="A0A2S1Z483"/>
<dbReference type="OrthoDB" id="940913at2"/>
<keyword evidence="1" id="KW-0472">Membrane</keyword>
<dbReference type="EMBL" id="CP029254">
    <property type="protein sequence ID" value="AWK11132.1"/>
    <property type="molecule type" value="Genomic_DNA"/>
</dbReference>
<keyword evidence="4" id="KW-1185">Reference proteome</keyword>
<evidence type="ECO:0000313" key="2">
    <source>
        <dbReference type="EMBL" id="AWK11132.1"/>
    </source>
</evidence>
<dbReference type="RefSeq" id="WP_109296013.1">
    <property type="nucleotide sequence ID" value="NZ_BGZL01000004.1"/>
</dbReference>
<dbReference type="EMBL" id="BGZL01000004">
    <property type="protein sequence ID" value="GBQ00333.1"/>
    <property type="molecule type" value="Genomic_DNA"/>
</dbReference>
<sequence length="259" mass="28297">MVVLLQGHAWVAGVVVVLGTSAAGLGLLFLVRRASARKPYEPHNAVLAGCLGFVGTIYAITSVFTMFHELGGYDRLRQDLRKEAFVVASIAMDSSVMGGAAQRGIEEAVRSYNETVLAEWPRTARGEFSTRVETARKQLMGELAELRPRTEAQRTYVSESLKAVQEATAGQEYQLFVARSGLLEAVVWCALLVSAAAALLFCCLFRLREWRLQALLVAVIGLVVGSNLFLVLDLSYPMAGLLSVSPDGYAEVMHLFLRR</sequence>
<feature type="transmembrane region" description="Helical" evidence="1">
    <location>
        <begin position="12"/>
        <end position="31"/>
    </location>
</feature>
<dbReference type="Pfam" id="PF14023">
    <property type="entry name" value="Bestrophin-like"/>
    <property type="match status" value="1"/>
</dbReference>
<keyword evidence="1" id="KW-0812">Transmembrane</keyword>
<dbReference type="InterPro" id="IPR025333">
    <property type="entry name" value="DUF4239"/>
</dbReference>
<accession>A0A2S1Z483</accession>
<reference evidence="3 5" key="2">
    <citation type="submission" date="2018-07" db="EMBL/GenBank/DDBJ databases">
        <title>Whole Genome Shotgun Sequence of Streptomyces spongiicola strain 531S.</title>
        <authorList>
            <person name="Dohra H."/>
            <person name="Kodani S."/>
        </authorList>
    </citation>
    <scope>NUCLEOTIDE SEQUENCE [LARGE SCALE GENOMIC DNA]</scope>
    <source>
        <strain evidence="3 5">531S</strain>
    </source>
</reference>
<gene>
    <name evidence="2" type="ORF">DDQ41_21925</name>
    <name evidence="3" type="ORF">SSP531S_17480</name>
</gene>
<proteinExistence type="predicted"/>
<dbReference type="Proteomes" id="UP000245051">
    <property type="component" value="Chromosome"/>
</dbReference>
<protein>
    <submittedName>
        <fullName evidence="3">DUF4239 domain-containing protein</fullName>
    </submittedName>
</protein>
<reference evidence="2 4" key="1">
    <citation type="submission" date="2018-05" db="EMBL/GenBank/DDBJ databases">
        <title>Complete genome sequence of the Type Strain of Streptomyces spongiicola HNM0071, the producer of staurosporine.</title>
        <authorList>
            <person name="Zhou S."/>
            <person name="Huang X."/>
        </authorList>
    </citation>
    <scope>NUCLEOTIDE SEQUENCE [LARGE SCALE GENOMIC DNA]</scope>
    <source>
        <strain evidence="2 4">HNM0071</strain>
    </source>
</reference>
<evidence type="ECO:0000313" key="5">
    <source>
        <dbReference type="Proteomes" id="UP000265354"/>
    </source>
</evidence>
<dbReference type="KEGG" id="sspo:DDQ41_21925"/>
<organism evidence="3 5">
    <name type="scientific">Streptomyces spongiicola</name>
    <dbReference type="NCBI Taxonomy" id="1690221"/>
    <lineage>
        <taxon>Bacteria</taxon>
        <taxon>Bacillati</taxon>
        <taxon>Actinomycetota</taxon>
        <taxon>Actinomycetes</taxon>
        <taxon>Kitasatosporales</taxon>
        <taxon>Streptomycetaceae</taxon>
        <taxon>Streptomyces</taxon>
    </lineage>
</organism>